<gene>
    <name evidence="5" type="ORF">JOF43_000952</name>
</gene>
<dbReference type="PROSITE" id="PS50932">
    <property type="entry name" value="HTH_LACI_2"/>
    <property type="match status" value="1"/>
</dbReference>
<organism evidence="5 6">
    <name type="scientific">Brachybacterium sacelli</name>
    <dbReference type="NCBI Taxonomy" id="173364"/>
    <lineage>
        <taxon>Bacteria</taxon>
        <taxon>Bacillati</taxon>
        <taxon>Actinomycetota</taxon>
        <taxon>Actinomycetes</taxon>
        <taxon>Micrococcales</taxon>
        <taxon>Dermabacteraceae</taxon>
        <taxon>Brachybacterium</taxon>
    </lineage>
</organism>
<dbReference type="Proteomes" id="UP001519290">
    <property type="component" value="Unassembled WGS sequence"/>
</dbReference>
<keyword evidence="1" id="KW-0805">Transcription regulation</keyword>
<keyword evidence="3" id="KW-0804">Transcription</keyword>
<sequence length="332" mass="35495">MGTIPTMRDVAQRARVSPMTVSRTLRGEGTVGPELAARVLAAVEELGYRHNDWARGLKSGSSSGLVGLVVTNLANPFYAELATGVDRVVSGESLQLLFGSSGDDGGGERRAADGLAARRVEGLVVVPTADDDDFLAQLCHQLPVVTVTSRLADAQADSVTVDDFGGARDASRRLVLEGHERIAFLGLSHASRTGEERERGYLAGQEECGRPRDRARIVTLAADEAEADRQMWRLMSGPEAPTAVFAANNRNTIAACRWVAASGDPLRIIGFDAIRTAGLFRMPISLVEYSAEELGERAGELLLRRIRGGLEEPPRHEAIATQLAHYGAAGTL</sequence>
<evidence type="ECO:0000256" key="3">
    <source>
        <dbReference type="ARBA" id="ARBA00023163"/>
    </source>
</evidence>
<name>A0ABS4WXR8_9MICO</name>
<dbReference type="RefSeq" id="WP_209899811.1">
    <property type="nucleotide sequence ID" value="NZ_BAAAJW010000004.1"/>
</dbReference>
<dbReference type="CDD" id="cd06267">
    <property type="entry name" value="PBP1_LacI_sugar_binding-like"/>
    <property type="match status" value="1"/>
</dbReference>
<accession>A0ABS4WXR8</accession>
<dbReference type="InterPro" id="IPR010982">
    <property type="entry name" value="Lambda_DNA-bd_dom_sf"/>
</dbReference>
<dbReference type="Gene3D" id="3.40.50.2300">
    <property type="match status" value="2"/>
</dbReference>
<dbReference type="SUPFAM" id="SSF53822">
    <property type="entry name" value="Periplasmic binding protein-like I"/>
    <property type="match status" value="1"/>
</dbReference>
<evidence type="ECO:0000256" key="1">
    <source>
        <dbReference type="ARBA" id="ARBA00023015"/>
    </source>
</evidence>
<reference evidence="5 6" key="1">
    <citation type="submission" date="2021-03" db="EMBL/GenBank/DDBJ databases">
        <title>Sequencing the genomes of 1000 actinobacteria strains.</title>
        <authorList>
            <person name="Klenk H.-P."/>
        </authorList>
    </citation>
    <scope>NUCLEOTIDE SEQUENCE [LARGE SCALE GENOMIC DNA]</scope>
    <source>
        <strain evidence="5 6">DSM 14566</strain>
    </source>
</reference>
<dbReference type="InterPro" id="IPR028082">
    <property type="entry name" value="Peripla_BP_I"/>
</dbReference>
<feature type="domain" description="HTH lacI-type" evidence="4">
    <location>
        <begin position="5"/>
        <end position="59"/>
    </location>
</feature>
<dbReference type="InterPro" id="IPR000843">
    <property type="entry name" value="HTH_LacI"/>
</dbReference>
<protein>
    <submittedName>
        <fullName evidence="5">LacI family transcriptional regulator</fullName>
    </submittedName>
</protein>
<dbReference type="SMART" id="SM00354">
    <property type="entry name" value="HTH_LACI"/>
    <property type="match status" value="1"/>
</dbReference>
<dbReference type="Pfam" id="PF00532">
    <property type="entry name" value="Peripla_BP_1"/>
    <property type="match status" value="1"/>
</dbReference>
<evidence type="ECO:0000259" key="4">
    <source>
        <dbReference type="PROSITE" id="PS50932"/>
    </source>
</evidence>
<evidence type="ECO:0000256" key="2">
    <source>
        <dbReference type="ARBA" id="ARBA00023125"/>
    </source>
</evidence>
<dbReference type="Pfam" id="PF00356">
    <property type="entry name" value="LacI"/>
    <property type="match status" value="1"/>
</dbReference>
<dbReference type="EMBL" id="JAGIOD010000001">
    <property type="protein sequence ID" value="MBP2380995.1"/>
    <property type="molecule type" value="Genomic_DNA"/>
</dbReference>
<dbReference type="SUPFAM" id="SSF47413">
    <property type="entry name" value="lambda repressor-like DNA-binding domains"/>
    <property type="match status" value="1"/>
</dbReference>
<keyword evidence="2" id="KW-0238">DNA-binding</keyword>
<keyword evidence="6" id="KW-1185">Reference proteome</keyword>
<dbReference type="Gene3D" id="1.10.260.40">
    <property type="entry name" value="lambda repressor-like DNA-binding domains"/>
    <property type="match status" value="1"/>
</dbReference>
<comment type="caution">
    <text evidence="5">The sequence shown here is derived from an EMBL/GenBank/DDBJ whole genome shotgun (WGS) entry which is preliminary data.</text>
</comment>
<dbReference type="PANTHER" id="PTHR30146:SF109">
    <property type="entry name" value="HTH-TYPE TRANSCRIPTIONAL REGULATOR GALS"/>
    <property type="match status" value="1"/>
</dbReference>
<proteinExistence type="predicted"/>
<evidence type="ECO:0000313" key="6">
    <source>
        <dbReference type="Proteomes" id="UP001519290"/>
    </source>
</evidence>
<dbReference type="CDD" id="cd01392">
    <property type="entry name" value="HTH_LacI"/>
    <property type="match status" value="1"/>
</dbReference>
<evidence type="ECO:0000313" key="5">
    <source>
        <dbReference type="EMBL" id="MBP2380995.1"/>
    </source>
</evidence>
<dbReference type="InterPro" id="IPR001761">
    <property type="entry name" value="Peripla_BP/Lac1_sug-bd_dom"/>
</dbReference>
<dbReference type="PANTHER" id="PTHR30146">
    <property type="entry name" value="LACI-RELATED TRANSCRIPTIONAL REPRESSOR"/>
    <property type="match status" value="1"/>
</dbReference>